<accession>A0A2W5TK97</accession>
<feature type="region of interest" description="Disordered" evidence="1">
    <location>
        <begin position="1"/>
        <end position="39"/>
    </location>
</feature>
<proteinExistence type="predicted"/>
<sequence>MWLLSGIRNPSRSVEDDRATSDPEWLKKKAPDDAASNTSVLSTKRIAAKLAAGTQDLSDEARRHVMEAREKAYHAREAVTRKLKQTQHKASNMFEEQPLLIGALAVALGSAIANAVPRTQVEDRALGDASDRLIAEAQAIFRNEQAQAGTQL</sequence>
<comment type="caution">
    <text evidence="2">The sequence shown here is derived from an EMBL/GenBank/DDBJ whole genome shotgun (WGS) entry which is preliminary data.</text>
</comment>
<name>A0A2W5TK97_CERSP</name>
<evidence type="ECO:0000313" key="3">
    <source>
        <dbReference type="Proteomes" id="UP000248975"/>
    </source>
</evidence>
<organism evidence="2 3">
    <name type="scientific">Cereibacter sphaeroides</name>
    <name type="common">Rhodobacter sphaeroides</name>
    <dbReference type="NCBI Taxonomy" id="1063"/>
    <lineage>
        <taxon>Bacteria</taxon>
        <taxon>Pseudomonadati</taxon>
        <taxon>Pseudomonadota</taxon>
        <taxon>Alphaproteobacteria</taxon>
        <taxon>Rhodobacterales</taxon>
        <taxon>Paracoccaceae</taxon>
        <taxon>Cereibacter</taxon>
    </lineage>
</organism>
<evidence type="ECO:0000313" key="2">
    <source>
        <dbReference type="EMBL" id="PZQ96127.1"/>
    </source>
</evidence>
<dbReference type="EMBL" id="QFQS01000004">
    <property type="protein sequence ID" value="PZQ96127.1"/>
    <property type="molecule type" value="Genomic_DNA"/>
</dbReference>
<evidence type="ECO:0000256" key="1">
    <source>
        <dbReference type="SAM" id="MobiDB-lite"/>
    </source>
</evidence>
<reference evidence="2 3" key="1">
    <citation type="submission" date="2017-08" db="EMBL/GenBank/DDBJ databases">
        <title>Infants hospitalized years apart are colonized by the same room-sourced microbial strains.</title>
        <authorList>
            <person name="Brooks B."/>
            <person name="Olm M.R."/>
            <person name="Firek B.A."/>
            <person name="Baker R."/>
            <person name="Thomas B.C."/>
            <person name="Morowitz M.J."/>
            <person name="Banfield J.F."/>
        </authorList>
    </citation>
    <scope>NUCLEOTIDE SEQUENCE [LARGE SCALE GENOMIC DNA]</scope>
    <source>
        <strain evidence="2">S2_003_000_R2_11</strain>
    </source>
</reference>
<dbReference type="Proteomes" id="UP000248975">
    <property type="component" value="Unassembled WGS sequence"/>
</dbReference>
<feature type="compositionally biased region" description="Basic and acidic residues" evidence="1">
    <location>
        <begin position="13"/>
        <end position="32"/>
    </location>
</feature>
<gene>
    <name evidence="2" type="ORF">DI533_16940</name>
</gene>
<protein>
    <recommendedName>
        <fullName evidence="4">DUF3618 domain-containing protein</fullName>
    </recommendedName>
</protein>
<dbReference type="AlphaFoldDB" id="A0A2W5TK97"/>
<evidence type="ECO:0008006" key="4">
    <source>
        <dbReference type="Google" id="ProtNLM"/>
    </source>
</evidence>